<reference evidence="6" key="1">
    <citation type="journal article" date="2019" name="Int. J. Syst. Evol. Microbiol.">
        <title>The Global Catalogue of Microorganisms (GCM) 10K type strain sequencing project: providing services to taxonomists for standard genome sequencing and annotation.</title>
        <authorList>
            <consortium name="The Broad Institute Genomics Platform"/>
            <consortium name="The Broad Institute Genome Sequencing Center for Infectious Disease"/>
            <person name="Wu L."/>
            <person name="Ma J."/>
        </authorList>
    </citation>
    <scope>NUCLEOTIDE SEQUENCE [LARGE SCALE GENOMIC DNA]</scope>
    <source>
        <strain evidence="6">CCUG 52537</strain>
    </source>
</reference>
<feature type="transmembrane region" description="Helical" evidence="4">
    <location>
        <begin position="284"/>
        <end position="304"/>
    </location>
</feature>
<evidence type="ECO:0000313" key="5">
    <source>
        <dbReference type="EMBL" id="MFD0848666.1"/>
    </source>
</evidence>
<dbReference type="EMBL" id="JBHTIK010000005">
    <property type="protein sequence ID" value="MFD0848666.1"/>
    <property type="molecule type" value="Genomic_DNA"/>
</dbReference>
<dbReference type="RefSeq" id="WP_381489811.1">
    <property type="nucleotide sequence ID" value="NZ_JBHTIK010000005.1"/>
</dbReference>
<keyword evidence="1 4" id="KW-0812">Transmembrane</keyword>
<feature type="transmembrane region" description="Helical" evidence="4">
    <location>
        <begin position="197"/>
        <end position="220"/>
    </location>
</feature>
<feature type="transmembrane region" description="Helical" evidence="4">
    <location>
        <begin position="39"/>
        <end position="58"/>
    </location>
</feature>
<evidence type="ECO:0000256" key="4">
    <source>
        <dbReference type="SAM" id="Phobius"/>
    </source>
</evidence>
<protein>
    <submittedName>
        <fullName evidence="5">MFS transporter</fullName>
    </submittedName>
</protein>
<organism evidence="5 6">
    <name type="scientific">Sphingosinicella xenopeptidilytica</name>
    <dbReference type="NCBI Taxonomy" id="364098"/>
    <lineage>
        <taxon>Bacteria</taxon>
        <taxon>Pseudomonadati</taxon>
        <taxon>Pseudomonadota</taxon>
        <taxon>Alphaproteobacteria</taxon>
        <taxon>Sphingomonadales</taxon>
        <taxon>Sphingosinicellaceae</taxon>
        <taxon>Sphingosinicella</taxon>
    </lineage>
</organism>
<feature type="transmembrane region" description="Helical" evidence="4">
    <location>
        <begin position="154"/>
        <end position="176"/>
    </location>
</feature>
<evidence type="ECO:0000256" key="1">
    <source>
        <dbReference type="ARBA" id="ARBA00022692"/>
    </source>
</evidence>
<gene>
    <name evidence="5" type="ORF">ACFQ00_10070</name>
</gene>
<keyword evidence="3 4" id="KW-0472">Membrane</keyword>
<feature type="transmembrane region" description="Helical" evidence="4">
    <location>
        <begin position="7"/>
        <end position="27"/>
    </location>
</feature>
<comment type="caution">
    <text evidence="5">The sequence shown here is derived from an EMBL/GenBank/DDBJ whole genome shotgun (WGS) entry which is preliminary data.</text>
</comment>
<dbReference type="SUPFAM" id="SSF103473">
    <property type="entry name" value="MFS general substrate transporter"/>
    <property type="match status" value="1"/>
</dbReference>
<keyword evidence="6" id="KW-1185">Reference proteome</keyword>
<feature type="transmembrane region" description="Helical" evidence="4">
    <location>
        <begin position="125"/>
        <end position="148"/>
    </location>
</feature>
<keyword evidence="2 4" id="KW-1133">Transmembrane helix</keyword>
<dbReference type="InterPro" id="IPR011701">
    <property type="entry name" value="MFS"/>
</dbReference>
<dbReference type="Gene3D" id="1.20.1250.20">
    <property type="entry name" value="MFS general substrate transporter like domains"/>
    <property type="match status" value="1"/>
</dbReference>
<feature type="transmembrane region" description="Helical" evidence="4">
    <location>
        <begin position="70"/>
        <end position="88"/>
    </location>
</feature>
<feature type="transmembrane region" description="Helical" evidence="4">
    <location>
        <begin position="316"/>
        <end position="338"/>
    </location>
</feature>
<evidence type="ECO:0000256" key="3">
    <source>
        <dbReference type="ARBA" id="ARBA00023136"/>
    </source>
</evidence>
<feature type="transmembrane region" description="Helical" evidence="4">
    <location>
        <begin position="94"/>
        <end position="113"/>
    </location>
</feature>
<feature type="transmembrane region" description="Helical" evidence="4">
    <location>
        <begin position="259"/>
        <end position="278"/>
    </location>
</feature>
<evidence type="ECO:0000313" key="6">
    <source>
        <dbReference type="Proteomes" id="UP001597124"/>
    </source>
</evidence>
<evidence type="ECO:0000256" key="2">
    <source>
        <dbReference type="ARBA" id="ARBA00022989"/>
    </source>
</evidence>
<dbReference type="Proteomes" id="UP001597124">
    <property type="component" value="Unassembled WGS sequence"/>
</dbReference>
<feature type="transmembrane region" description="Helical" evidence="4">
    <location>
        <begin position="344"/>
        <end position="366"/>
    </location>
</feature>
<dbReference type="InterPro" id="IPR036259">
    <property type="entry name" value="MFS_trans_sf"/>
</dbReference>
<name>A0ABW3C2L5_SPHXN</name>
<accession>A0ABW3C2L5</accession>
<feature type="transmembrane region" description="Helical" evidence="4">
    <location>
        <begin position="226"/>
        <end position="252"/>
    </location>
</feature>
<proteinExistence type="predicted"/>
<dbReference type="Pfam" id="PF07690">
    <property type="entry name" value="MFS_1"/>
    <property type="match status" value="1"/>
</dbReference>
<sequence length="388" mass="40546">MKTTDTLRLAIINTVGFSASTVMPLWLGGIAGHFAMPSWFAGLAVAMQLGSAALFNLATPVLFRRMPLLLLARMAMAVAGIAYLLALFPSPVVFLAVLVLSGAALGTGLNVINRLMGSSEHVQHGYALFVVMEVVIATILFLTGSMLIARFGLMAVFAEVAAVAGLAFLLLMKLPAEVARRASSGTKGASVWPREGFIGLAAFACFFIGQATINAFMPIIGQETGLSFAVANQAIALGMAFGFAGGMLARFVGERVKPVVPVLMVTIVLACTALLLTFAQSAAVFRAGVFVLAGSTMFVVPYFFAQLGAFDRSGRFTGFGPAMMLTGLAIGPGTAVLLRQTFGLSAVGVFSSGMLLLSGVVFLLALRVGIRRRTENPQAESANQTATQ</sequence>